<evidence type="ECO:0000313" key="2">
    <source>
        <dbReference type="EMBL" id="NEH96182.1"/>
    </source>
</evidence>
<gene>
    <name evidence="2" type="ORF">GR206_35460</name>
</gene>
<dbReference type="PANTHER" id="PTHR35528:SF3">
    <property type="entry name" value="BLL1675 PROTEIN"/>
    <property type="match status" value="1"/>
</dbReference>
<accession>A0A6N9ZS86</accession>
<dbReference type="PANTHER" id="PTHR35528">
    <property type="entry name" value="BLL1675 PROTEIN"/>
    <property type="match status" value="1"/>
</dbReference>
<dbReference type="RefSeq" id="WP_163883756.1">
    <property type="nucleotide sequence ID" value="NZ_WUEP01000186.1"/>
</dbReference>
<sequence>YETIRRWGRKFGTAYARQLRRKKPSRKDIWHLDEVVISIGGRKHWLWRAVDQDGYVLDEIVQARRDTQAAKRLLVRLLKKQGLTPKRII</sequence>
<dbReference type="Pfam" id="PF13610">
    <property type="entry name" value="DDE_Tnp_IS240"/>
    <property type="match status" value="1"/>
</dbReference>
<evidence type="ECO:0000259" key="1">
    <source>
        <dbReference type="Pfam" id="PF13610"/>
    </source>
</evidence>
<dbReference type="InterPro" id="IPR032874">
    <property type="entry name" value="DDE_dom"/>
</dbReference>
<dbReference type="EMBL" id="WUEP01000186">
    <property type="protein sequence ID" value="NEH96182.1"/>
    <property type="molecule type" value="Genomic_DNA"/>
</dbReference>
<feature type="domain" description="DDE" evidence="1">
    <location>
        <begin position="29"/>
        <end position="88"/>
    </location>
</feature>
<organism evidence="2 3">
    <name type="scientific">Rhizobium laguerreae</name>
    <dbReference type="NCBI Taxonomy" id="1076926"/>
    <lineage>
        <taxon>Bacteria</taxon>
        <taxon>Pseudomonadati</taxon>
        <taxon>Pseudomonadota</taxon>
        <taxon>Alphaproteobacteria</taxon>
        <taxon>Hyphomicrobiales</taxon>
        <taxon>Rhizobiaceae</taxon>
        <taxon>Rhizobium/Agrobacterium group</taxon>
        <taxon>Rhizobium</taxon>
    </lineage>
</organism>
<dbReference type="Proteomes" id="UP000468864">
    <property type="component" value="Unassembled WGS sequence"/>
</dbReference>
<dbReference type="AlphaFoldDB" id="A0A6N9ZS86"/>
<evidence type="ECO:0000313" key="3">
    <source>
        <dbReference type="Proteomes" id="UP000468864"/>
    </source>
</evidence>
<dbReference type="InterPro" id="IPR052183">
    <property type="entry name" value="IS_Transposase"/>
</dbReference>
<comment type="caution">
    <text evidence="2">The sequence shown here is derived from an EMBL/GenBank/DDBJ whole genome shotgun (WGS) entry which is preliminary data.</text>
</comment>
<feature type="non-terminal residue" evidence="2">
    <location>
        <position position="1"/>
    </location>
</feature>
<protein>
    <submittedName>
        <fullName evidence="2">DDE-type integrase/transposase/recombinase</fullName>
    </submittedName>
</protein>
<name>A0A6N9ZS86_9HYPH</name>
<feature type="non-terminal residue" evidence="2">
    <location>
        <position position="89"/>
    </location>
</feature>
<reference evidence="2 3" key="1">
    <citation type="submission" date="2019-12" db="EMBL/GenBank/DDBJ databases">
        <title>Rhizobium genotypes associated with high levels of biological nitrogen fixation by grain legumes in a temperate-maritime cropping system.</title>
        <authorList>
            <person name="Maluk M."/>
            <person name="Francesc Ferrando Molina F."/>
            <person name="Lopez Del Egido L."/>
            <person name="Lafos M."/>
            <person name="Langarica-Fuentes A."/>
            <person name="Gebre Yohannes G."/>
            <person name="Young M.W."/>
            <person name="Martin P."/>
            <person name="Gantlett R."/>
            <person name="Kenicer G."/>
            <person name="Hawes C."/>
            <person name="Begg G.S."/>
            <person name="Quilliam R.S."/>
            <person name="Squire G.R."/>
            <person name="Poole P.S."/>
            <person name="Young P.W."/>
            <person name="Iannetta P.M."/>
            <person name="James E.K."/>
        </authorList>
    </citation>
    <scope>NUCLEOTIDE SEQUENCE [LARGE SCALE GENOMIC DNA]</scope>
    <source>
        <strain evidence="2 3">JHI2449</strain>
    </source>
</reference>
<proteinExistence type="predicted"/>